<dbReference type="RefSeq" id="XP_011134451.1">
    <property type="nucleotide sequence ID" value="XM_011136149.1"/>
</dbReference>
<dbReference type="SUPFAM" id="SSF57196">
    <property type="entry name" value="EGF/Laminin"/>
    <property type="match status" value="1"/>
</dbReference>
<dbReference type="Proteomes" id="UP000019763">
    <property type="component" value="Unassembled WGS sequence"/>
</dbReference>
<dbReference type="AlphaFoldDB" id="A0A023B8M3"/>
<sequence length="453" mass="50013">MVCEHQPALLWAAEHQHWTEHHHHSAGHGSGAKQHQGPDKHHQKPVEHYQGPGEHSSAGDGLVVASHGLVHEHFRCRCPRSLPVFDQDTLQCRRHDACLDANPCDPTTSFCVSSDEGATADCLCHQGFEWDERRGQCVDVDECARGTHKCPALISTCVNSPGGYECECSRLYGFANQLPVHNRACVNFNECVEIPHVCGHLPCCKDLQPSTNPILPHSGYECSDFDNFVSDQPPEEIIVSAKDLPPPFGLPPFGLPSFGLPEPWPAPSSGNLGSLYGGLPSYSELPSYVGAPSYVGLPAQESFTYRDVYHDDGYSDPAYSHVSVPRQVEPYQDEPYKVEPYQVEPHLGEGYKVAGRRLGVSSLLVGRGPLPKFNVSSMARGNQRELARAKNLKKQAEASKAHSTLKEKDKAMTILCKVCRQAFMCTSTKQILTQHVDAKHPKNQYSDCFDELK</sequence>
<keyword evidence="1" id="KW-0245">EGF-like domain</keyword>
<evidence type="ECO:0000256" key="2">
    <source>
        <dbReference type="ARBA" id="ARBA00022729"/>
    </source>
</evidence>
<accession>A0A023B8M3</accession>
<dbReference type="CDD" id="cd00054">
    <property type="entry name" value="EGF_CA"/>
    <property type="match status" value="1"/>
</dbReference>
<evidence type="ECO:0000313" key="8">
    <source>
        <dbReference type="Proteomes" id="UP000019763"/>
    </source>
</evidence>
<name>A0A023B8M3_GRENI</name>
<comment type="caution">
    <text evidence="7">The sequence shown here is derived from an EMBL/GenBank/DDBJ whole genome shotgun (WGS) entry which is preliminary data.</text>
</comment>
<dbReference type="eggNOG" id="KOG1217">
    <property type="taxonomic scope" value="Eukaryota"/>
</dbReference>
<feature type="domain" description="EGF-like calcium-binding" evidence="6">
    <location>
        <begin position="139"/>
        <end position="186"/>
    </location>
</feature>
<evidence type="ECO:0000259" key="6">
    <source>
        <dbReference type="SMART" id="SM00179"/>
    </source>
</evidence>
<dbReference type="VEuPathDB" id="CryptoDB:GNI_058880"/>
<dbReference type="FunFam" id="2.10.25.10:FF:000038">
    <property type="entry name" value="Fibrillin 2"/>
    <property type="match status" value="1"/>
</dbReference>
<evidence type="ECO:0000256" key="5">
    <source>
        <dbReference type="SAM" id="MobiDB-lite"/>
    </source>
</evidence>
<dbReference type="InterPro" id="IPR007513">
    <property type="entry name" value="SERF-like_N"/>
</dbReference>
<keyword evidence="3" id="KW-0677">Repeat</keyword>
<dbReference type="InterPro" id="IPR018097">
    <property type="entry name" value="EGF_Ca-bd_CS"/>
</dbReference>
<gene>
    <name evidence="7" type="ORF">GNI_058880</name>
</gene>
<dbReference type="Gene3D" id="4.10.1050.10">
    <property type="entry name" value="At2g23090-like"/>
    <property type="match status" value="1"/>
</dbReference>
<keyword evidence="2" id="KW-0732">Signal</keyword>
<dbReference type="PROSITE" id="PS01187">
    <property type="entry name" value="EGF_CA"/>
    <property type="match status" value="1"/>
</dbReference>
<dbReference type="SMART" id="SM00179">
    <property type="entry name" value="EGF_CA"/>
    <property type="match status" value="1"/>
</dbReference>
<dbReference type="PANTHER" id="PTHR33788:SF1">
    <property type="entry name" value="ZINC-BINDING PROTEIN"/>
    <property type="match status" value="1"/>
</dbReference>
<feature type="region of interest" description="Disordered" evidence="5">
    <location>
        <begin position="17"/>
        <end position="60"/>
    </location>
</feature>
<proteinExistence type="predicted"/>
<dbReference type="InterPro" id="IPR026939">
    <property type="entry name" value="ZNF706/At2g23090_sf"/>
</dbReference>
<evidence type="ECO:0000256" key="4">
    <source>
        <dbReference type="ARBA" id="ARBA00023157"/>
    </source>
</evidence>
<keyword evidence="4" id="KW-1015">Disulfide bond</keyword>
<protein>
    <submittedName>
        <fullName evidence="7">Zinc-binding protein</fullName>
    </submittedName>
</protein>
<evidence type="ECO:0000313" key="7">
    <source>
        <dbReference type="EMBL" id="EZG69273.1"/>
    </source>
</evidence>
<dbReference type="Pfam" id="PF12907">
    <property type="entry name" value="zf-met2"/>
    <property type="match status" value="1"/>
</dbReference>
<dbReference type="InterPro" id="IPR039713">
    <property type="entry name" value="At2g23090-like"/>
</dbReference>
<dbReference type="Gene3D" id="2.10.25.10">
    <property type="entry name" value="Laminin"/>
    <property type="match status" value="2"/>
</dbReference>
<reference evidence="7" key="1">
    <citation type="submission" date="2013-12" db="EMBL/GenBank/DDBJ databases">
        <authorList>
            <person name="Omoto C.K."/>
            <person name="Sibley D."/>
            <person name="Venepally P."/>
            <person name="Hadjithomas M."/>
            <person name="Karamycheva S."/>
            <person name="Brunk B."/>
            <person name="Roos D."/>
            <person name="Caler E."/>
            <person name="Lorenzi H."/>
        </authorList>
    </citation>
    <scope>NUCLEOTIDE SEQUENCE</scope>
</reference>
<evidence type="ECO:0000256" key="3">
    <source>
        <dbReference type="ARBA" id="ARBA00022737"/>
    </source>
</evidence>
<evidence type="ECO:0000256" key="1">
    <source>
        <dbReference type="ARBA" id="ARBA00022536"/>
    </source>
</evidence>
<dbReference type="Pfam" id="PF04419">
    <property type="entry name" value="SERF-like_N"/>
    <property type="match status" value="1"/>
</dbReference>
<dbReference type="InterPro" id="IPR000152">
    <property type="entry name" value="EGF-type_Asp/Asn_hydroxyl_site"/>
</dbReference>
<dbReference type="PANTHER" id="PTHR33788">
    <property type="entry name" value="OS07G0114300 PROTEIN"/>
    <property type="match status" value="1"/>
</dbReference>
<feature type="compositionally biased region" description="Basic and acidic residues" evidence="5">
    <location>
        <begin position="36"/>
        <end position="47"/>
    </location>
</feature>
<organism evidence="7 8">
    <name type="scientific">Gregarina niphandrodes</name>
    <name type="common">Septate eugregarine</name>
    <dbReference type="NCBI Taxonomy" id="110365"/>
    <lineage>
        <taxon>Eukaryota</taxon>
        <taxon>Sar</taxon>
        <taxon>Alveolata</taxon>
        <taxon>Apicomplexa</taxon>
        <taxon>Conoidasida</taxon>
        <taxon>Gregarinasina</taxon>
        <taxon>Eugregarinorida</taxon>
        <taxon>Gregarinidae</taxon>
        <taxon>Gregarina</taxon>
    </lineage>
</organism>
<keyword evidence="8" id="KW-1185">Reference proteome</keyword>
<dbReference type="EMBL" id="AFNH02000448">
    <property type="protein sequence ID" value="EZG69273.1"/>
    <property type="molecule type" value="Genomic_DNA"/>
</dbReference>
<dbReference type="GO" id="GO:0005509">
    <property type="term" value="F:calcium ion binding"/>
    <property type="evidence" value="ECO:0007669"/>
    <property type="project" value="InterPro"/>
</dbReference>
<dbReference type="Pfam" id="PF07645">
    <property type="entry name" value="EGF_CA"/>
    <property type="match status" value="1"/>
</dbReference>
<dbReference type="GeneID" id="22912152"/>
<dbReference type="OrthoDB" id="370932at2759"/>
<dbReference type="InterPro" id="IPR039438">
    <property type="entry name" value="At2g23090-like_Znf"/>
</dbReference>
<dbReference type="InterPro" id="IPR049883">
    <property type="entry name" value="NOTCH1_EGF-like"/>
</dbReference>
<dbReference type="InterPro" id="IPR001881">
    <property type="entry name" value="EGF-like_Ca-bd_dom"/>
</dbReference>
<dbReference type="PROSITE" id="PS00010">
    <property type="entry name" value="ASX_HYDROXYL"/>
    <property type="match status" value="1"/>
</dbReference>
<dbReference type="SUPFAM" id="SSF118359">
    <property type="entry name" value="Expressed protein At2g23090/F21P24.15"/>
    <property type="match status" value="1"/>
</dbReference>